<reference evidence="2" key="1">
    <citation type="submission" date="2016-11" db="EMBL/GenBank/DDBJ databases">
        <authorList>
            <person name="Varghese N."/>
            <person name="Submissions S."/>
        </authorList>
    </citation>
    <scope>NUCLEOTIDE SEQUENCE [LARGE SCALE GENOMIC DNA]</scope>
    <source>
        <strain evidence="2">DSM 17456</strain>
    </source>
</reference>
<dbReference type="RefSeq" id="WP_074215368.1">
    <property type="nucleotide sequence ID" value="NZ_FSRG01000003.1"/>
</dbReference>
<organism evidence="1 2">
    <name type="scientific">Halodesulfovibrio marinisediminis DSM 17456</name>
    <dbReference type="NCBI Taxonomy" id="1121457"/>
    <lineage>
        <taxon>Bacteria</taxon>
        <taxon>Pseudomonadati</taxon>
        <taxon>Thermodesulfobacteriota</taxon>
        <taxon>Desulfovibrionia</taxon>
        <taxon>Desulfovibrionales</taxon>
        <taxon>Desulfovibrionaceae</taxon>
        <taxon>Halodesulfovibrio</taxon>
    </lineage>
</organism>
<gene>
    <name evidence="1" type="ORF">SAMN02745161_0501</name>
</gene>
<dbReference type="EMBL" id="FSRG01000003">
    <property type="protein sequence ID" value="SIN74579.1"/>
    <property type="molecule type" value="Genomic_DNA"/>
</dbReference>
<dbReference type="NCBIfam" id="TIGR03309">
    <property type="entry name" value="matur_yqeB"/>
    <property type="match status" value="1"/>
</dbReference>
<accession>A0A1N6DUX6</accession>
<dbReference type="OrthoDB" id="9815497at2"/>
<evidence type="ECO:0000313" key="1">
    <source>
        <dbReference type="EMBL" id="SIN74579.1"/>
    </source>
</evidence>
<dbReference type="STRING" id="1121457.SAMN02745161_0501"/>
<name>A0A1N6DUX6_9BACT</name>
<dbReference type="Proteomes" id="UP000184694">
    <property type="component" value="Unassembled WGS sequence"/>
</dbReference>
<keyword evidence="2" id="KW-1185">Reference proteome</keyword>
<dbReference type="AlphaFoldDB" id="A0A1N6DUX6"/>
<proteinExistence type="predicted"/>
<sequence>MKKRLPTIAIRGAGDLATGVAIRLYRAGMRNIVMLETDKPLAVRRHVVFSETIYHQVAKVEEVTASYCTQPSEIKTAWGDDVIPVLCDPKAALLEQIKPDILIDAIIAKKNIGTNTSMAPFVIGLGPGFTAEKDVHAVVETKRGHYLGKVITNGSAIPNTGIPGAVNGYRKERVHWADEAGVFTTQQHIGTQITKNELIGYVNTQPITAAIDGVLRGLLPDGTPVRKGTKIADVDPRNNPKYCDEVSDKALAIGGGVLEAICAHLFSNE</sequence>
<evidence type="ECO:0000313" key="2">
    <source>
        <dbReference type="Proteomes" id="UP000184694"/>
    </source>
</evidence>
<protein>
    <submittedName>
        <fullName evidence="1">Xanthine dehydrogenase accessory factor</fullName>
    </submittedName>
</protein>
<dbReference type="InterPro" id="IPR017695">
    <property type="entry name" value="Se-dep_Mo_hydrolase_YqeB"/>
</dbReference>